<proteinExistence type="predicted"/>
<dbReference type="RefSeq" id="WP_079606358.1">
    <property type="nucleotide sequence ID" value="NZ_LT670817.1"/>
</dbReference>
<protein>
    <recommendedName>
        <fullName evidence="3">Quinol monooxygenase YgiN</fullName>
    </recommendedName>
</protein>
<dbReference type="AlphaFoldDB" id="A0A1M5YHH7"/>
<accession>A0A1M5YHH7</accession>
<evidence type="ECO:0008006" key="3">
    <source>
        <dbReference type="Google" id="ProtNLM"/>
    </source>
</evidence>
<dbReference type="OrthoDB" id="8237353at2"/>
<dbReference type="EMBL" id="LT670817">
    <property type="protein sequence ID" value="SHI11477.1"/>
    <property type="molecule type" value="Genomic_DNA"/>
</dbReference>
<dbReference type="Proteomes" id="UP000189796">
    <property type="component" value="Chromosome I"/>
</dbReference>
<reference evidence="1 2" key="1">
    <citation type="submission" date="2016-11" db="EMBL/GenBank/DDBJ databases">
        <authorList>
            <person name="Jaros S."/>
            <person name="Januszkiewicz K."/>
            <person name="Wedrychowicz H."/>
        </authorList>
    </citation>
    <scope>NUCLEOTIDE SEQUENCE [LARGE SCALE GENOMIC DNA]</scope>
    <source>
        <strain evidence="1 2">GAS138</strain>
    </source>
</reference>
<gene>
    <name evidence="1" type="ORF">SAMN05443248_8323</name>
</gene>
<evidence type="ECO:0000313" key="1">
    <source>
        <dbReference type="EMBL" id="SHI11477.1"/>
    </source>
</evidence>
<evidence type="ECO:0000313" key="2">
    <source>
        <dbReference type="Proteomes" id="UP000189796"/>
    </source>
</evidence>
<name>A0A1M5YHH7_9BRAD</name>
<sequence>MKHFMIKYRFANGTTEQWHREIERFIAALNNDPELQGKISYRCMKNRDDSSYFHLAAAADEQAVKTLQQRDFFKHYTEKTRQVAGGEVVVTPIELIAETAYRP</sequence>
<organism evidence="1 2">
    <name type="scientific">Bradyrhizobium erythrophlei</name>
    <dbReference type="NCBI Taxonomy" id="1437360"/>
    <lineage>
        <taxon>Bacteria</taxon>
        <taxon>Pseudomonadati</taxon>
        <taxon>Pseudomonadota</taxon>
        <taxon>Alphaproteobacteria</taxon>
        <taxon>Hyphomicrobiales</taxon>
        <taxon>Nitrobacteraceae</taxon>
        <taxon>Bradyrhizobium</taxon>
    </lineage>
</organism>